<dbReference type="STRING" id="137246.A0A401RMV8"/>
<dbReference type="AlphaFoldDB" id="A0A401RMV8"/>
<dbReference type="CDD" id="cd00112">
    <property type="entry name" value="LDLa"/>
    <property type="match status" value="1"/>
</dbReference>
<dbReference type="InterPro" id="IPR002172">
    <property type="entry name" value="LDrepeatLR_classA_rpt"/>
</dbReference>
<dbReference type="PROSITE" id="PS01286">
    <property type="entry name" value="FA58C_2"/>
    <property type="match status" value="1"/>
</dbReference>
<name>A0A401RMV8_CHIPU</name>
<dbReference type="Pfam" id="PF00057">
    <property type="entry name" value="Ldl_recept_a"/>
    <property type="match status" value="1"/>
</dbReference>
<gene>
    <name evidence="9" type="ORF">chiPu_0021833</name>
</gene>
<dbReference type="GO" id="GO:0005886">
    <property type="term" value="C:plasma membrane"/>
    <property type="evidence" value="ECO:0007669"/>
    <property type="project" value="TreeGrafter"/>
</dbReference>
<dbReference type="PANTHER" id="PTHR46806">
    <property type="entry name" value="F5/8 TYPE C DOMAIN-CONTAINING PROTEIN"/>
    <property type="match status" value="1"/>
</dbReference>
<dbReference type="EMBL" id="BEZZ01004953">
    <property type="protein sequence ID" value="GCC19493.1"/>
    <property type="molecule type" value="Genomic_DNA"/>
</dbReference>
<dbReference type="GO" id="GO:0012505">
    <property type="term" value="C:endomembrane system"/>
    <property type="evidence" value="ECO:0007669"/>
    <property type="project" value="UniProtKB-SubCell"/>
</dbReference>
<feature type="disulfide bond" evidence="7">
    <location>
        <begin position="113"/>
        <end position="125"/>
    </location>
</feature>
<evidence type="ECO:0000256" key="5">
    <source>
        <dbReference type="ARBA" id="ARBA00023136"/>
    </source>
</evidence>
<dbReference type="Proteomes" id="UP000287033">
    <property type="component" value="Unassembled WGS sequence"/>
</dbReference>
<keyword evidence="10" id="KW-1185">Reference proteome</keyword>
<dbReference type="InterPro" id="IPR050633">
    <property type="entry name" value="Neuropilin_MCO_CoagFactor"/>
</dbReference>
<evidence type="ECO:0000256" key="2">
    <source>
        <dbReference type="ARBA" id="ARBA00004613"/>
    </source>
</evidence>
<comment type="caution">
    <text evidence="9">The sequence shown here is derived from an EMBL/GenBank/DDBJ whole genome shotgun (WGS) entry which is preliminary data.</text>
</comment>
<dbReference type="SMART" id="SM00192">
    <property type="entry name" value="LDLa"/>
    <property type="match status" value="1"/>
</dbReference>
<evidence type="ECO:0000256" key="4">
    <source>
        <dbReference type="ARBA" id="ARBA00022889"/>
    </source>
</evidence>
<comment type="subcellular location">
    <subcellularLocation>
        <location evidence="1">Endomembrane system</location>
        <topology evidence="1">Peripheral membrane protein</topology>
    </subcellularLocation>
    <subcellularLocation>
        <location evidence="2">Secreted</location>
    </subcellularLocation>
</comment>
<dbReference type="GO" id="GO:0005576">
    <property type="term" value="C:extracellular region"/>
    <property type="evidence" value="ECO:0007669"/>
    <property type="project" value="UniProtKB-SubCell"/>
</dbReference>
<dbReference type="GO" id="GO:0007155">
    <property type="term" value="P:cell adhesion"/>
    <property type="evidence" value="ECO:0007669"/>
    <property type="project" value="UniProtKB-KW"/>
</dbReference>
<keyword evidence="6 7" id="KW-1015">Disulfide bond</keyword>
<dbReference type="InterPro" id="IPR036055">
    <property type="entry name" value="LDL_receptor-like_sf"/>
</dbReference>
<proteinExistence type="predicted"/>
<dbReference type="PROSITE" id="PS50022">
    <property type="entry name" value="FA58C_3"/>
    <property type="match status" value="1"/>
</dbReference>
<comment type="caution">
    <text evidence="7">Lacks conserved residue(s) required for the propagation of feature annotation.</text>
</comment>
<dbReference type="Gene3D" id="4.10.400.10">
    <property type="entry name" value="Low-density Lipoprotein Receptor"/>
    <property type="match status" value="1"/>
</dbReference>
<dbReference type="PROSITE" id="PS50068">
    <property type="entry name" value="LDLRA_2"/>
    <property type="match status" value="1"/>
</dbReference>
<keyword evidence="5" id="KW-0472">Membrane</keyword>
<dbReference type="InterPro" id="IPR008979">
    <property type="entry name" value="Galactose-bd-like_sf"/>
</dbReference>
<reference evidence="9 10" key="1">
    <citation type="journal article" date="2018" name="Nat. Ecol. Evol.">
        <title>Shark genomes provide insights into elasmobranch evolution and the origin of vertebrates.</title>
        <authorList>
            <person name="Hara Y"/>
            <person name="Yamaguchi K"/>
            <person name="Onimaru K"/>
            <person name="Kadota M"/>
            <person name="Koyanagi M"/>
            <person name="Keeley SD"/>
            <person name="Tatsumi K"/>
            <person name="Tanaka K"/>
            <person name="Motone F"/>
            <person name="Kageyama Y"/>
            <person name="Nozu R"/>
            <person name="Adachi N"/>
            <person name="Nishimura O"/>
            <person name="Nakagawa R"/>
            <person name="Tanegashima C"/>
            <person name="Kiyatake I"/>
            <person name="Matsumoto R"/>
            <person name="Murakumo K"/>
            <person name="Nishida K"/>
            <person name="Terakita A"/>
            <person name="Kuratani S"/>
            <person name="Sato K"/>
            <person name="Hyodo S Kuraku.S."/>
        </authorList>
    </citation>
    <scope>NUCLEOTIDE SEQUENCE [LARGE SCALE GENOMIC DNA]</scope>
</reference>
<evidence type="ECO:0000313" key="10">
    <source>
        <dbReference type="Proteomes" id="UP000287033"/>
    </source>
</evidence>
<evidence type="ECO:0000256" key="1">
    <source>
        <dbReference type="ARBA" id="ARBA00004184"/>
    </source>
</evidence>
<evidence type="ECO:0000259" key="8">
    <source>
        <dbReference type="PROSITE" id="PS50022"/>
    </source>
</evidence>
<feature type="disulfide bond" evidence="7">
    <location>
        <begin position="133"/>
        <end position="148"/>
    </location>
</feature>
<dbReference type="GO" id="GO:0038023">
    <property type="term" value="F:signaling receptor activity"/>
    <property type="evidence" value="ECO:0007669"/>
    <property type="project" value="TreeGrafter"/>
</dbReference>
<dbReference type="SUPFAM" id="SSF49785">
    <property type="entry name" value="Galactose-binding domain-like"/>
    <property type="match status" value="1"/>
</dbReference>
<dbReference type="OrthoDB" id="9990982at2759"/>
<evidence type="ECO:0000256" key="7">
    <source>
        <dbReference type="PROSITE-ProRule" id="PRU00124"/>
    </source>
</evidence>
<dbReference type="Gene3D" id="2.60.120.260">
    <property type="entry name" value="Galactose-binding domain-like"/>
    <property type="match status" value="1"/>
</dbReference>
<dbReference type="PROSITE" id="PS01209">
    <property type="entry name" value="LDLRA_1"/>
    <property type="match status" value="1"/>
</dbReference>
<dbReference type="SUPFAM" id="SSF57424">
    <property type="entry name" value="LDL receptor-like module"/>
    <property type="match status" value="1"/>
</dbReference>
<evidence type="ECO:0000313" key="9">
    <source>
        <dbReference type="EMBL" id="GCC19493.1"/>
    </source>
</evidence>
<evidence type="ECO:0000256" key="6">
    <source>
        <dbReference type="ARBA" id="ARBA00023157"/>
    </source>
</evidence>
<dbReference type="InterPro" id="IPR023415">
    <property type="entry name" value="LDLR_class-A_CS"/>
</dbReference>
<dbReference type="PANTHER" id="PTHR46806:SF5">
    <property type="entry name" value="F5_8 TYPE C DOMAIN-CONTAINING PROTEIN"/>
    <property type="match status" value="1"/>
</dbReference>
<evidence type="ECO:0000256" key="3">
    <source>
        <dbReference type="ARBA" id="ARBA00022525"/>
    </source>
</evidence>
<keyword evidence="3" id="KW-0964">Secreted</keyword>
<sequence>MYSYDGIRFVNYTDTMDWSQPAKIFPANTDTNTPVRQDLKHLIFARFLRIVPVEHHNGIYLRTEILGCPWKDQEPGLRTVPERTTPSSGRSSTITRTADGQITMATSVHPSFCDPGGFQCWNGECVSVKTALCNGQPDCSDFSDEQGCGE</sequence>
<accession>A0A401RMV8</accession>
<keyword evidence="4" id="KW-0130">Cell adhesion</keyword>
<feature type="domain" description="F5/8 type C" evidence="8">
    <location>
        <begin position="1"/>
        <end position="68"/>
    </location>
</feature>
<dbReference type="InterPro" id="IPR000421">
    <property type="entry name" value="FA58C"/>
</dbReference>
<protein>
    <recommendedName>
        <fullName evidence="8">F5/8 type C domain-containing protein</fullName>
    </recommendedName>
</protein>
<organism evidence="9 10">
    <name type="scientific">Chiloscyllium punctatum</name>
    <name type="common">Brownbanded bambooshark</name>
    <name type="synonym">Hemiscyllium punctatum</name>
    <dbReference type="NCBI Taxonomy" id="137246"/>
    <lineage>
        <taxon>Eukaryota</taxon>
        <taxon>Metazoa</taxon>
        <taxon>Chordata</taxon>
        <taxon>Craniata</taxon>
        <taxon>Vertebrata</taxon>
        <taxon>Chondrichthyes</taxon>
        <taxon>Elasmobranchii</taxon>
        <taxon>Galeomorphii</taxon>
        <taxon>Galeoidea</taxon>
        <taxon>Orectolobiformes</taxon>
        <taxon>Hemiscylliidae</taxon>
        <taxon>Chiloscyllium</taxon>
    </lineage>
</organism>